<evidence type="ECO:0000256" key="1">
    <source>
        <dbReference type="SAM" id="MobiDB-lite"/>
    </source>
</evidence>
<proteinExistence type="predicted"/>
<evidence type="ECO:0008006" key="5">
    <source>
        <dbReference type="Google" id="ProtNLM"/>
    </source>
</evidence>
<name>A0A367PKC8_CUPNE</name>
<feature type="chain" id="PRO_5016645809" description="Secreted protein" evidence="2">
    <location>
        <begin position="23"/>
        <end position="165"/>
    </location>
</feature>
<evidence type="ECO:0000313" key="3">
    <source>
        <dbReference type="EMBL" id="RCJ08359.1"/>
    </source>
</evidence>
<dbReference type="Proteomes" id="UP000253501">
    <property type="component" value="Unassembled WGS sequence"/>
</dbReference>
<feature type="compositionally biased region" description="Polar residues" evidence="1">
    <location>
        <begin position="60"/>
        <end position="69"/>
    </location>
</feature>
<accession>A0A367PKC8</accession>
<dbReference type="AlphaFoldDB" id="A0A367PKC8"/>
<comment type="caution">
    <text evidence="3">The sequence shown here is derived from an EMBL/GenBank/DDBJ whole genome shotgun (WGS) entry which is preliminary data.</text>
</comment>
<feature type="region of interest" description="Disordered" evidence="1">
    <location>
        <begin position="60"/>
        <end position="108"/>
    </location>
</feature>
<feature type="compositionally biased region" description="Polar residues" evidence="1">
    <location>
        <begin position="96"/>
        <end position="108"/>
    </location>
</feature>
<organism evidence="3 4">
    <name type="scientific">Cupriavidus necator</name>
    <name type="common">Alcaligenes eutrophus</name>
    <name type="synonym">Ralstonia eutropha</name>
    <dbReference type="NCBI Taxonomy" id="106590"/>
    <lineage>
        <taxon>Bacteria</taxon>
        <taxon>Pseudomonadati</taxon>
        <taxon>Pseudomonadota</taxon>
        <taxon>Betaproteobacteria</taxon>
        <taxon>Burkholderiales</taxon>
        <taxon>Burkholderiaceae</taxon>
        <taxon>Cupriavidus</taxon>
    </lineage>
</organism>
<evidence type="ECO:0000313" key="4">
    <source>
        <dbReference type="Proteomes" id="UP000253501"/>
    </source>
</evidence>
<feature type="signal peptide" evidence="2">
    <location>
        <begin position="1"/>
        <end position="22"/>
    </location>
</feature>
<keyword evidence="2" id="KW-0732">Signal</keyword>
<reference evidence="3 4" key="1">
    <citation type="submission" date="2018-04" db="EMBL/GenBank/DDBJ databases">
        <title>Cupriavidus necator CR12 genome sequencing and assembly.</title>
        <authorList>
            <person name="Ben Fekih I."/>
            <person name="Mazhar H.S."/>
            <person name="Bello S.K."/>
            <person name="Rensing C."/>
        </authorList>
    </citation>
    <scope>NUCLEOTIDE SEQUENCE [LARGE SCALE GENOMIC DNA]</scope>
    <source>
        <strain evidence="3 4">CR12</strain>
    </source>
</reference>
<gene>
    <name evidence="3" type="ORF">DDK22_11415</name>
</gene>
<dbReference type="EMBL" id="QDHA01000025">
    <property type="protein sequence ID" value="RCJ08359.1"/>
    <property type="molecule type" value="Genomic_DNA"/>
</dbReference>
<evidence type="ECO:0000256" key="2">
    <source>
        <dbReference type="SAM" id="SignalP"/>
    </source>
</evidence>
<protein>
    <recommendedName>
        <fullName evidence="5">Secreted protein</fullName>
    </recommendedName>
</protein>
<dbReference type="PROSITE" id="PS51257">
    <property type="entry name" value="PROKAR_LIPOPROTEIN"/>
    <property type="match status" value="1"/>
</dbReference>
<sequence length="165" mass="17168">MKALGLLLAMSMAVGFAPHAGAVGCQHDMECKGERICEKGQCVAPVAEGQNAEQSTKAFSATKNVQTPEQPARVPPATRIVPAPGHSAKAPPGTKNVPTPEQPATASPAMTNVPALSTEFRYCCTKVGKFPLAREPNSEDIAVNRSDTCHGITSYGTPLPGTPCN</sequence>